<dbReference type="SUPFAM" id="SSF56784">
    <property type="entry name" value="HAD-like"/>
    <property type="match status" value="1"/>
</dbReference>
<dbReference type="EMBL" id="RZGZ01000001">
    <property type="protein sequence ID" value="RUR03583.1"/>
    <property type="molecule type" value="Genomic_DNA"/>
</dbReference>
<sequence>MTSADALPGSASTPASTRPPVALLLDVDGPIASPDTRTVRLESVAADLAALANGGALVVFNTGRAAAFISDVVVPAVRAAGLEPGRRLWAVCEKGAVWFGFDAQTEDEPEVDSRLAMDESLENWVDERVAERYADTMFFDRDKLAMISVEQIVEVPRSDYHAAQVLFDDDVARRVIETGGGFQREDVVDLGRAGEVTVRIDPTIISTDIEHPALGKDLGAQRAILLAREHGLEIPQVWRTMGDSRTDYAMAGWLHENGYSVAHIDVRPADGVPETPYPVLTAGGGLVHDDAAAVFLARWRSLTDSDGWRAGEFPDAD</sequence>
<dbReference type="RefSeq" id="WP_127047121.1">
    <property type="nucleotide sequence ID" value="NZ_RZGZ01000001.1"/>
</dbReference>
<protein>
    <recommendedName>
        <fullName evidence="3">Haloacid dehalogenase</fullName>
    </recommendedName>
</protein>
<organism evidence="1 2">
    <name type="scientific">Labedella endophytica</name>
    <dbReference type="NCBI Taxonomy" id="1523160"/>
    <lineage>
        <taxon>Bacteria</taxon>
        <taxon>Bacillati</taxon>
        <taxon>Actinomycetota</taxon>
        <taxon>Actinomycetes</taxon>
        <taxon>Micrococcales</taxon>
        <taxon>Microbacteriaceae</taxon>
        <taxon>Labedella</taxon>
    </lineage>
</organism>
<dbReference type="Proteomes" id="UP000274909">
    <property type="component" value="Unassembled WGS sequence"/>
</dbReference>
<dbReference type="AlphaFoldDB" id="A0A433JXA6"/>
<dbReference type="InterPro" id="IPR036412">
    <property type="entry name" value="HAD-like_sf"/>
</dbReference>
<gene>
    <name evidence="1" type="ORF">ELQ94_03380</name>
</gene>
<reference evidence="1 2" key="1">
    <citation type="submission" date="2018-12" db="EMBL/GenBank/DDBJ databases">
        <authorList>
            <person name="Li F."/>
        </authorList>
    </citation>
    <scope>NUCLEOTIDE SEQUENCE [LARGE SCALE GENOMIC DNA]</scope>
    <source>
        <strain evidence="1 2">EGI 6500705</strain>
    </source>
</reference>
<dbReference type="OrthoDB" id="4925391at2"/>
<keyword evidence="2" id="KW-1185">Reference proteome</keyword>
<accession>A0A433JXA6</accession>
<evidence type="ECO:0008006" key="3">
    <source>
        <dbReference type="Google" id="ProtNLM"/>
    </source>
</evidence>
<evidence type="ECO:0000313" key="2">
    <source>
        <dbReference type="Proteomes" id="UP000274909"/>
    </source>
</evidence>
<evidence type="ECO:0000313" key="1">
    <source>
        <dbReference type="EMBL" id="RUR03583.1"/>
    </source>
</evidence>
<name>A0A433JXA6_9MICO</name>
<comment type="caution">
    <text evidence="1">The sequence shown here is derived from an EMBL/GenBank/DDBJ whole genome shotgun (WGS) entry which is preliminary data.</text>
</comment>
<proteinExistence type="predicted"/>